<accession>A0ABU4I046</accession>
<dbReference type="Proteomes" id="UP001284601">
    <property type="component" value="Unassembled WGS sequence"/>
</dbReference>
<feature type="domain" description="HTH luxR-type" evidence="6">
    <location>
        <begin position="145"/>
        <end position="210"/>
    </location>
</feature>
<dbReference type="InterPro" id="IPR000792">
    <property type="entry name" value="Tscrpt_reg_LuxR_C"/>
</dbReference>
<keyword evidence="4" id="KW-0597">Phosphoprotein</keyword>
<dbReference type="InterPro" id="IPR011006">
    <property type="entry name" value="CheY-like_superfamily"/>
</dbReference>
<evidence type="ECO:0000313" key="9">
    <source>
        <dbReference type="Proteomes" id="UP001284601"/>
    </source>
</evidence>
<dbReference type="EMBL" id="JAWSTH010000150">
    <property type="protein sequence ID" value="MDW5598544.1"/>
    <property type="molecule type" value="Genomic_DNA"/>
</dbReference>
<dbReference type="SUPFAM" id="SSF46894">
    <property type="entry name" value="C-terminal effector domain of the bipartite response regulators"/>
    <property type="match status" value="1"/>
</dbReference>
<gene>
    <name evidence="8" type="ORF">R7226_29555</name>
</gene>
<dbReference type="InterPro" id="IPR016032">
    <property type="entry name" value="Sig_transdc_resp-reg_C-effctor"/>
</dbReference>
<dbReference type="InterPro" id="IPR039420">
    <property type="entry name" value="WalR-like"/>
</dbReference>
<dbReference type="PROSITE" id="PS50043">
    <property type="entry name" value="HTH_LUXR_2"/>
    <property type="match status" value="1"/>
</dbReference>
<dbReference type="PROSITE" id="PS50110">
    <property type="entry name" value="RESPONSE_REGULATORY"/>
    <property type="match status" value="1"/>
</dbReference>
<feature type="domain" description="Response regulatory" evidence="7">
    <location>
        <begin position="2"/>
        <end position="118"/>
    </location>
</feature>
<evidence type="ECO:0000256" key="4">
    <source>
        <dbReference type="PROSITE-ProRule" id="PRU00169"/>
    </source>
</evidence>
<feature type="compositionally biased region" description="Gly residues" evidence="5">
    <location>
        <begin position="234"/>
        <end position="244"/>
    </location>
</feature>
<organism evidence="8 9">
    <name type="scientific">Conexibacter stalactiti</name>
    <dbReference type="NCBI Taxonomy" id="1940611"/>
    <lineage>
        <taxon>Bacteria</taxon>
        <taxon>Bacillati</taxon>
        <taxon>Actinomycetota</taxon>
        <taxon>Thermoleophilia</taxon>
        <taxon>Solirubrobacterales</taxon>
        <taxon>Conexibacteraceae</taxon>
        <taxon>Conexibacter</taxon>
    </lineage>
</organism>
<reference evidence="9" key="1">
    <citation type="submission" date="2023-07" db="EMBL/GenBank/DDBJ databases">
        <title>Conexibacter stalactiti sp. nov., isolated from stalactites in a lava cave and emended description of the genus Conexibacter.</title>
        <authorList>
            <person name="Lee S.D."/>
        </authorList>
    </citation>
    <scope>NUCLEOTIDE SEQUENCE [LARGE SCALE GENOMIC DNA]</scope>
    <source>
        <strain evidence="9">KCTC 39840</strain>
    </source>
</reference>
<keyword evidence="3" id="KW-0804">Transcription</keyword>
<dbReference type="CDD" id="cd06170">
    <property type="entry name" value="LuxR_C_like"/>
    <property type="match status" value="1"/>
</dbReference>
<evidence type="ECO:0000256" key="5">
    <source>
        <dbReference type="SAM" id="MobiDB-lite"/>
    </source>
</evidence>
<feature type="modified residue" description="4-aspartylphosphate" evidence="4">
    <location>
        <position position="53"/>
    </location>
</feature>
<sequence length="280" mass="28702">MRVALITPRVLLREGLALLLTDAGLDVVARCGDAAELVRLTRGGPAPDVTIVDVGDAPGHGEDGVRAAAAIRAQLPASGLLVLARQVEVALALQLLAGSAVGVGYLLEGRIDAVGDFVDAVRRVGAGGSVLDPGVVAALRRDGRGDDPLGELTARERAVLELIAAGRSNHGIAELLAISPRTAEKHVSSIFEKLELSSARGRSRRVLAVLLRLGAAEGGPLGERAGRQLVPDRGTGGGPLGGRVGAEAVKAAARRGADDSRFGRSTTAENPRFDRAEVGS</sequence>
<evidence type="ECO:0000256" key="1">
    <source>
        <dbReference type="ARBA" id="ARBA00023015"/>
    </source>
</evidence>
<dbReference type="PANTHER" id="PTHR43214:SF24">
    <property type="entry name" value="TRANSCRIPTIONAL REGULATORY PROTEIN NARL-RELATED"/>
    <property type="match status" value="1"/>
</dbReference>
<proteinExistence type="predicted"/>
<dbReference type="SMART" id="SM00421">
    <property type="entry name" value="HTH_LUXR"/>
    <property type="match status" value="1"/>
</dbReference>
<name>A0ABU4I046_9ACTN</name>
<keyword evidence="1" id="KW-0805">Transcription regulation</keyword>
<evidence type="ECO:0000256" key="2">
    <source>
        <dbReference type="ARBA" id="ARBA00023125"/>
    </source>
</evidence>
<evidence type="ECO:0000259" key="6">
    <source>
        <dbReference type="PROSITE" id="PS50043"/>
    </source>
</evidence>
<evidence type="ECO:0000259" key="7">
    <source>
        <dbReference type="PROSITE" id="PS50110"/>
    </source>
</evidence>
<dbReference type="SUPFAM" id="SSF52172">
    <property type="entry name" value="CheY-like"/>
    <property type="match status" value="1"/>
</dbReference>
<keyword evidence="9" id="KW-1185">Reference proteome</keyword>
<feature type="region of interest" description="Disordered" evidence="5">
    <location>
        <begin position="221"/>
        <end position="280"/>
    </location>
</feature>
<dbReference type="PANTHER" id="PTHR43214">
    <property type="entry name" value="TWO-COMPONENT RESPONSE REGULATOR"/>
    <property type="match status" value="1"/>
</dbReference>
<dbReference type="Pfam" id="PF00196">
    <property type="entry name" value="GerE"/>
    <property type="match status" value="1"/>
</dbReference>
<keyword evidence="2" id="KW-0238">DNA-binding</keyword>
<comment type="caution">
    <text evidence="8">The sequence shown here is derived from an EMBL/GenBank/DDBJ whole genome shotgun (WGS) entry which is preliminary data.</text>
</comment>
<evidence type="ECO:0000256" key="3">
    <source>
        <dbReference type="ARBA" id="ARBA00023163"/>
    </source>
</evidence>
<dbReference type="Gene3D" id="3.40.50.2300">
    <property type="match status" value="1"/>
</dbReference>
<feature type="compositionally biased region" description="Basic and acidic residues" evidence="5">
    <location>
        <begin position="271"/>
        <end position="280"/>
    </location>
</feature>
<reference evidence="8 9" key="2">
    <citation type="submission" date="2023-10" db="EMBL/GenBank/DDBJ databases">
        <authorList>
            <person name="Han X.F."/>
        </authorList>
    </citation>
    <scope>NUCLEOTIDE SEQUENCE [LARGE SCALE GENOMIC DNA]</scope>
    <source>
        <strain evidence="8 9">KCTC 39840</strain>
    </source>
</reference>
<protein>
    <submittedName>
        <fullName evidence="8">Response regulator transcription factor</fullName>
    </submittedName>
</protein>
<dbReference type="PRINTS" id="PR00038">
    <property type="entry name" value="HTHLUXR"/>
</dbReference>
<dbReference type="InterPro" id="IPR001789">
    <property type="entry name" value="Sig_transdc_resp-reg_receiver"/>
</dbReference>
<evidence type="ECO:0000313" key="8">
    <source>
        <dbReference type="EMBL" id="MDW5598544.1"/>
    </source>
</evidence>